<gene>
    <name evidence="1" type="ORF">PJIAN_3406</name>
</gene>
<dbReference type="Proteomes" id="UP000076586">
    <property type="component" value="Unassembled WGS sequence"/>
</dbReference>
<reference evidence="2" key="1">
    <citation type="submission" date="2016-04" db="EMBL/GenBank/DDBJ databases">
        <title>Draft genome sequence of Paludibacter jiangxiensis strain NM7.</title>
        <authorList>
            <person name="Qiu Y."/>
            <person name="Matsuura N."/>
            <person name="Ohashi A."/>
            <person name="Tourlousse M.D."/>
            <person name="Sekiguchi Y."/>
        </authorList>
    </citation>
    <scope>NUCLEOTIDE SEQUENCE [LARGE SCALE GENOMIC DNA]</scope>
    <source>
        <strain evidence="2">NM7</strain>
    </source>
</reference>
<evidence type="ECO:0000313" key="2">
    <source>
        <dbReference type="Proteomes" id="UP000076586"/>
    </source>
</evidence>
<name>A0A170ZWU9_9BACT</name>
<accession>A0A170ZWU9</accession>
<dbReference type="STRING" id="681398.PJIAN_3406"/>
<dbReference type="RefSeq" id="WP_068703960.1">
    <property type="nucleotide sequence ID" value="NZ_BDCR01000003.1"/>
</dbReference>
<reference evidence="2" key="2">
    <citation type="journal article" date="2017" name="Genome Announc.">
        <title>Draft genome sequence of Paludibacter jiangxiensis NM7(T), a propionate-producing fermentative bacterium.</title>
        <authorList>
            <person name="Qiu Y.-L."/>
            <person name="Tourlousse D.M."/>
            <person name="Matsuura N."/>
            <person name="Ohashi A."/>
            <person name="Sekiguchi Y."/>
        </authorList>
    </citation>
    <scope>NUCLEOTIDE SEQUENCE [LARGE SCALE GENOMIC DNA]</scope>
    <source>
        <strain evidence="2">NM7</strain>
    </source>
</reference>
<organism evidence="1 2">
    <name type="scientific">Paludibacter jiangxiensis</name>
    <dbReference type="NCBI Taxonomy" id="681398"/>
    <lineage>
        <taxon>Bacteria</taxon>
        <taxon>Pseudomonadati</taxon>
        <taxon>Bacteroidota</taxon>
        <taxon>Bacteroidia</taxon>
        <taxon>Bacteroidales</taxon>
        <taxon>Paludibacteraceae</taxon>
        <taxon>Paludibacter</taxon>
    </lineage>
</organism>
<protein>
    <submittedName>
        <fullName evidence="1">Uncharacterized protein</fullName>
    </submittedName>
</protein>
<dbReference type="EMBL" id="BDCR01000003">
    <property type="protein sequence ID" value="GAT63092.1"/>
    <property type="molecule type" value="Genomic_DNA"/>
</dbReference>
<evidence type="ECO:0000313" key="1">
    <source>
        <dbReference type="EMBL" id="GAT63092.1"/>
    </source>
</evidence>
<comment type="caution">
    <text evidence="1">The sequence shown here is derived from an EMBL/GenBank/DDBJ whole genome shotgun (WGS) entry which is preliminary data.</text>
</comment>
<proteinExistence type="predicted"/>
<sequence>MKEIDDLPEFDDDEAIAFILKYIPQELKAKVTEDDIAYILDVIYDFYEANGLIEENSTEEASIDEDDMLLFVMKAIKKDKVVNLSEEEVQSLLEGEFEYGKSIGIYNEEEE</sequence>
<keyword evidence="2" id="KW-1185">Reference proteome</keyword>
<dbReference type="AlphaFoldDB" id="A0A170ZWU9"/>